<dbReference type="PANTHER" id="PTHR23050">
    <property type="entry name" value="CALCIUM BINDING PROTEIN"/>
    <property type="match status" value="1"/>
</dbReference>
<accession>A0A9W7G9U8</accession>
<evidence type="ECO:0000256" key="3">
    <source>
        <dbReference type="SAM" id="Coils"/>
    </source>
</evidence>
<dbReference type="AlphaFoldDB" id="A0A9W7G9U8"/>
<dbReference type="PROSITE" id="PS50222">
    <property type="entry name" value="EF_HAND_2"/>
    <property type="match status" value="4"/>
</dbReference>
<evidence type="ECO:0000259" key="5">
    <source>
        <dbReference type="PROSITE" id="PS50222"/>
    </source>
</evidence>
<evidence type="ECO:0000313" key="7">
    <source>
        <dbReference type="Proteomes" id="UP001165065"/>
    </source>
</evidence>
<dbReference type="CDD" id="cd00051">
    <property type="entry name" value="EFh"/>
    <property type="match status" value="1"/>
</dbReference>
<dbReference type="InterPro" id="IPR011992">
    <property type="entry name" value="EF-hand-dom_pair"/>
</dbReference>
<feature type="domain" description="EF-hand" evidence="5">
    <location>
        <begin position="296"/>
        <end position="326"/>
    </location>
</feature>
<dbReference type="Pfam" id="PF13499">
    <property type="entry name" value="EF-hand_7"/>
    <property type="match status" value="2"/>
</dbReference>
<dbReference type="GO" id="GO:0005509">
    <property type="term" value="F:calcium ion binding"/>
    <property type="evidence" value="ECO:0007669"/>
    <property type="project" value="InterPro"/>
</dbReference>
<gene>
    <name evidence="6" type="ORF">TrCOL_g12761</name>
</gene>
<feature type="compositionally biased region" description="Acidic residues" evidence="4">
    <location>
        <begin position="403"/>
        <end position="417"/>
    </location>
</feature>
<evidence type="ECO:0000256" key="1">
    <source>
        <dbReference type="ARBA" id="ARBA00022737"/>
    </source>
</evidence>
<dbReference type="InterPro" id="IPR018247">
    <property type="entry name" value="EF_Hand_1_Ca_BS"/>
</dbReference>
<sequence>MNAPSEDNLTEEKPVEETPVATVEEPEDESVEVPTVVTEENPKEEEEPTMTAEEEASEAASLKKAEELLAEKKDKTTKATSFYDFCQGKCETLDKKREECESVLEEAQELLRKMKSDDEEVVIPVDDDAVEFSPERAFAVFDADGSGGIDRAELKNAIAAVNNKIADDKEIDVMLSKYNLNADGQLKLDEFKKLCKSRILNLKKRRMSVFKKKVVQSEEDAAAVEAIKHELLVKELLANAEEGLKVAEASLKSTLAELKNAKEQLEESEKMKNKAEEEASRQETVLKDIKEGAWSAERIFAAFDADNNGTLDISELQLALTALLGMKVGESLVKKFAKKYDVDGDGNLDFEEFSKCSAEAKKTPAAFFNNMFSFGNADDAREKVTQLEANLDGVADLFAGTEADAETEAEAETEVVAETEAVAETVPAQ</sequence>
<keyword evidence="3" id="KW-0175">Coiled coil</keyword>
<feature type="coiled-coil region" evidence="3">
    <location>
        <begin position="90"/>
        <end position="120"/>
    </location>
</feature>
<feature type="domain" description="EF-hand" evidence="5">
    <location>
        <begin position="166"/>
        <end position="201"/>
    </location>
</feature>
<feature type="compositionally biased region" description="Acidic residues" evidence="4">
    <location>
        <begin position="42"/>
        <end position="57"/>
    </location>
</feature>
<organism evidence="6 7">
    <name type="scientific">Triparma columacea</name>
    <dbReference type="NCBI Taxonomy" id="722753"/>
    <lineage>
        <taxon>Eukaryota</taxon>
        <taxon>Sar</taxon>
        <taxon>Stramenopiles</taxon>
        <taxon>Ochrophyta</taxon>
        <taxon>Bolidophyceae</taxon>
        <taxon>Parmales</taxon>
        <taxon>Triparmaceae</taxon>
        <taxon>Triparma</taxon>
    </lineage>
</organism>
<feature type="region of interest" description="Disordered" evidence="4">
    <location>
        <begin position="403"/>
        <end position="429"/>
    </location>
</feature>
<protein>
    <recommendedName>
        <fullName evidence="5">EF-hand domain-containing protein</fullName>
    </recommendedName>
</protein>
<feature type="coiled-coil region" evidence="3">
    <location>
        <begin position="237"/>
        <end position="292"/>
    </location>
</feature>
<feature type="domain" description="EF-hand" evidence="5">
    <location>
        <begin position="328"/>
        <end position="363"/>
    </location>
</feature>
<name>A0A9W7G9U8_9STRA</name>
<evidence type="ECO:0000256" key="4">
    <source>
        <dbReference type="SAM" id="MobiDB-lite"/>
    </source>
</evidence>
<dbReference type="InterPro" id="IPR002048">
    <property type="entry name" value="EF_hand_dom"/>
</dbReference>
<feature type="domain" description="EF-hand" evidence="5">
    <location>
        <begin position="129"/>
        <end position="164"/>
    </location>
</feature>
<dbReference type="Gene3D" id="1.10.238.10">
    <property type="entry name" value="EF-hand"/>
    <property type="match status" value="2"/>
</dbReference>
<feature type="region of interest" description="Disordered" evidence="4">
    <location>
        <begin position="1"/>
        <end position="65"/>
    </location>
</feature>
<keyword evidence="2" id="KW-0106">Calcium</keyword>
<dbReference type="InterPro" id="IPR050145">
    <property type="entry name" value="Centrin_CML-like"/>
</dbReference>
<evidence type="ECO:0000256" key="2">
    <source>
        <dbReference type="ARBA" id="ARBA00022837"/>
    </source>
</evidence>
<feature type="compositionally biased region" description="Low complexity" evidence="4">
    <location>
        <begin position="418"/>
        <end position="429"/>
    </location>
</feature>
<comment type="caution">
    <text evidence="6">The sequence shown here is derived from an EMBL/GenBank/DDBJ whole genome shotgun (WGS) entry which is preliminary data.</text>
</comment>
<reference evidence="7" key="1">
    <citation type="journal article" date="2023" name="Commun. Biol.">
        <title>Genome analysis of Parmales, the sister group of diatoms, reveals the evolutionary specialization of diatoms from phago-mixotrophs to photoautotrophs.</title>
        <authorList>
            <person name="Ban H."/>
            <person name="Sato S."/>
            <person name="Yoshikawa S."/>
            <person name="Yamada K."/>
            <person name="Nakamura Y."/>
            <person name="Ichinomiya M."/>
            <person name="Sato N."/>
            <person name="Blanc-Mathieu R."/>
            <person name="Endo H."/>
            <person name="Kuwata A."/>
            <person name="Ogata H."/>
        </authorList>
    </citation>
    <scope>NUCLEOTIDE SEQUENCE [LARGE SCALE GENOMIC DNA]</scope>
</reference>
<dbReference type="EMBL" id="BRYA01001084">
    <property type="protein sequence ID" value="GMI38591.1"/>
    <property type="molecule type" value="Genomic_DNA"/>
</dbReference>
<evidence type="ECO:0000313" key="6">
    <source>
        <dbReference type="EMBL" id="GMI38591.1"/>
    </source>
</evidence>
<dbReference type="OrthoDB" id="26525at2759"/>
<dbReference type="PROSITE" id="PS00018">
    <property type="entry name" value="EF_HAND_1"/>
    <property type="match status" value="2"/>
</dbReference>
<dbReference type="Proteomes" id="UP001165065">
    <property type="component" value="Unassembled WGS sequence"/>
</dbReference>
<keyword evidence="7" id="KW-1185">Reference proteome</keyword>
<keyword evidence="1" id="KW-0677">Repeat</keyword>
<dbReference type="SUPFAM" id="SSF47473">
    <property type="entry name" value="EF-hand"/>
    <property type="match status" value="1"/>
</dbReference>
<dbReference type="SMART" id="SM00054">
    <property type="entry name" value="EFh"/>
    <property type="match status" value="4"/>
</dbReference>
<proteinExistence type="predicted"/>